<dbReference type="GO" id="GO:0090071">
    <property type="term" value="P:negative regulation of ribosome biogenesis"/>
    <property type="evidence" value="ECO:0007669"/>
    <property type="project" value="TreeGrafter"/>
</dbReference>
<dbReference type="InterPro" id="IPR043519">
    <property type="entry name" value="NT_sf"/>
</dbReference>
<evidence type="ECO:0000313" key="3">
    <source>
        <dbReference type="EMBL" id="CAB5127852.1"/>
    </source>
</evidence>
<dbReference type="PANTHER" id="PTHR21043:SF0">
    <property type="entry name" value="MITOCHONDRIAL ASSEMBLY OF RIBOSOMAL LARGE SUBUNIT PROTEIN 1"/>
    <property type="match status" value="1"/>
</dbReference>
<proteinExistence type="inferred from homology"/>
<dbReference type="GO" id="GO:0043023">
    <property type="term" value="F:ribosomal large subunit binding"/>
    <property type="evidence" value="ECO:0007669"/>
    <property type="project" value="TreeGrafter"/>
</dbReference>
<dbReference type="SUPFAM" id="SSF81301">
    <property type="entry name" value="Nucleotidyltransferase"/>
    <property type="match status" value="1"/>
</dbReference>
<dbReference type="InterPro" id="IPR004394">
    <property type="entry name" value="Iojap/RsfS/C7orf30"/>
</dbReference>
<sequence>MTTTPKQAASSDSDDSVRPETFELACIAARAADDKQATNTIVLSVGNVLTITELFVVTGASNPRLVRAVAIEIEDRIREVCGRSPGRTEGHREQSWVLLDYGDVIVHIFLDETREFYEIERLYKDVPRLEWRA</sequence>
<dbReference type="Gene3D" id="3.30.460.10">
    <property type="entry name" value="Beta Polymerase, domain 2"/>
    <property type="match status" value="1"/>
</dbReference>
<protein>
    <submittedName>
        <fullName evidence="2">Unannotated protein</fullName>
    </submittedName>
</protein>
<organism evidence="2">
    <name type="scientific">freshwater metagenome</name>
    <dbReference type="NCBI Taxonomy" id="449393"/>
    <lineage>
        <taxon>unclassified sequences</taxon>
        <taxon>metagenomes</taxon>
        <taxon>ecological metagenomes</taxon>
    </lineage>
</organism>
<dbReference type="AlphaFoldDB" id="A0A6J6VHP3"/>
<name>A0A6J6VHP3_9ZZZZ</name>
<reference evidence="2" key="1">
    <citation type="submission" date="2020-05" db="EMBL/GenBank/DDBJ databases">
        <authorList>
            <person name="Chiriac C."/>
            <person name="Salcher M."/>
            <person name="Ghai R."/>
            <person name="Kavagutti S V."/>
        </authorList>
    </citation>
    <scope>NUCLEOTIDE SEQUENCE</scope>
</reference>
<dbReference type="GO" id="GO:0017148">
    <property type="term" value="P:negative regulation of translation"/>
    <property type="evidence" value="ECO:0007669"/>
    <property type="project" value="TreeGrafter"/>
</dbReference>
<dbReference type="PANTHER" id="PTHR21043">
    <property type="entry name" value="IOJAP SUPERFAMILY ORTHOLOG"/>
    <property type="match status" value="1"/>
</dbReference>
<dbReference type="EMBL" id="CAEZZV010000024">
    <property type="protein sequence ID" value="CAB4771921.1"/>
    <property type="molecule type" value="Genomic_DNA"/>
</dbReference>
<evidence type="ECO:0000256" key="1">
    <source>
        <dbReference type="ARBA" id="ARBA00010574"/>
    </source>
</evidence>
<dbReference type="EMBL" id="CAFBRX010000120">
    <property type="protein sequence ID" value="CAB5127852.1"/>
    <property type="molecule type" value="Genomic_DNA"/>
</dbReference>
<dbReference type="HAMAP" id="MF_01477">
    <property type="entry name" value="Iojap_RsfS"/>
    <property type="match status" value="1"/>
</dbReference>
<accession>A0A6J6VHP3</accession>
<dbReference type="NCBIfam" id="TIGR00090">
    <property type="entry name" value="rsfS_iojap_ybeB"/>
    <property type="match status" value="1"/>
</dbReference>
<gene>
    <name evidence="2" type="ORF">UFOPK2921_00306</name>
    <name evidence="3" type="ORF">UFOPK4422_01133</name>
</gene>
<comment type="similarity">
    <text evidence="1">Belongs to the Iojap/RsfS family.</text>
</comment>
<dbReference type="Pfam" id="PF02410">
    <property type="entry name" value="RsfS"/>
    <property type="match status" value="1"/>
</dbReference>
<evidence type="ECO:0000313" key="2">
    <source>
        <dbReference type="EMBL" id="CAB4771921.1"/>
    </source>
</evidence>